<keyword evidence="3" id="KW-1185">Reference proteome</keyword>
<accession>A0AAD9A4A3</accession>
<dbReference type="AlphaFoldDB" id="A0AAD9A4A3"/>
<feature type="compositionally biased region" description="Basic and acidic residues" evidence="1">
    <location>
        <begin position="195"/>
        <end position="214"/>
    </location>
</feature>
<feature type="region of interest" description="Disordered" evidence="1">
    <location>
        <begin position="195"/>
        <end position="221"/>
    </location>
</feature>
<gene>
    <name evidence="2" type="ORF">CCHR01_16389</name>
</gene>
<evidence type="ECO:0000313" key="2">
    <source>
        <dbReference type="EMBL" id="KAK1840988.1"/>
    </source>
</evidence>
<reference evidence="2" key="1">
    <citation type="submission" date="2023-01" db="EMBL/GenBank/DDBJ databases">
        <title>Colletotrichum chrysophilum M932 genome sequence.</title>
        <authorList>
            <person name="Baroncelli R."/>
        </authorList>
    </citation>
    <scope>NUCLEOTIDE SEQUENCE</scope>
    <source>
        <strain evidence="2">M932</strain>
    </source>
</reference>
<organism evidence="2 3">
    <name type="scientific">Colletotrichum chrysophilum</name>
    <dbReference type="NCBI Taxonomy" id="1836956"/>
    <lineage>
        <taxon>Eukaryota</taxon>
        <taxon>Fungi</taxon>
        <taxon>Dikarya</taxon>
        <taxon>Ascomycota</taxon>
        <taxon>Pezizomycotina</taxon>
        <taxon>Sordariomycetes</taxon>
        <taxon>Hypocreomycetidae</taxon>
        <taxon>Glomerellales</taxon>
        <taxon>Glomerellaceae</taxon>
        <taxon>Colletotrichum</taxon>
        <taxon>Colletotrichum gloeosporioides species complex</taxon>
    </lineage>
</organism>
<sequence>MQITFLLTFAPLIVSLGSTAACFTGLLFSLKLSAVFATVSYTKPESHSVFNPSNPLLQVTDQEPPQAPDIVATPLVPDPLAICWWESKVEASPTAGFGTVGKPHESEGALALCLARLAAGWSLQLNSFKTLPIEEPILNLKASMGISSARFCWYNDYFLLPSFDSDRDLRLVPSAITGPAGCWLLVWRDDDGSTDDKLLEPDDPCRNERDEEGSGGRLADPEGTGARAFSLVFFLELSHFFCRELELEVGVGDARLACSSATPSVVRRASSRREFQVLPLSDSATLRAMSAVRNVAKACPLF</sequence>
<evidence type="ECO:0000313" key="3">
    <source>
        <dbReference type="Proteomes" id="UP001243330"/>
    </source>
</evidence>
<proteinExistence type="predicted"/>
<protein>
    <submittedName>
        <fullName evidence="2">Uncharacterized protein</fullName>
    </submittedName>
</protein>
<dbReference type="Proteomes" id="UP001243330">
    <property type="component" value="Unassembled WGS sequence"/>
</dbReference>
<dbReference type="EMBL" id="JAQOWY010000515">
    <property type="protein sequence ID" value="KAK1840988.1"/>
    <property type="molecule type" value="Genomic_DNA"/>
</dbReference>
<comment type="caution">
    <text evidence="2">The sequence shown here is derived from an EMBL/GenBank/DDBJ whole genome shotgun (WGS) entry which is preliminary data.</text>
</comment>
<name>A0AAD9A4A3_9PEZI</name>
<evidence type="ECO:0000256" key="1">
    <source>
        <dbReference type="SAM" id="MobiDB-lite"/>
    </source>
</evidence>